<proteinExistence type="predicted"/>
<dbReference type="EMBL" id="SPQQ01000010">
    <property type="protein sequence ID" value="TGE35849.1"/>
    <property type="molecule type" value="Genomic_DNA"/>
</dbReference>
<evidence type="ECO:0000313" key="2">
    <source>
        <dbReference type="EMBL" id="TGE35849.1"/>
    </source>
</evidence>
<dbReference type="AlphaFoldDB" id="A0A4Z0QZZ3"/>
<dbReference type="RefSeq" id="WP_135550774.1">
    <property type="nucleotide sequence ID" value="NZ_SPQQ01000010.1"/>
</dbReference>
<feature type="region of interest" description="Disordered" evidence="1">
    <location>
        <begin position="184"/>
        <end position="209"/>
    </location>
</feature>
<dbReference type="Proteomes" id="UP000298460">
    <property type="component" value="Unassembled WGS sequence"/>
</dbReference>
<gene>
    <name evidence="2" type="ORF">E4K67_22270</name>
</gene>
<reference evidence="2 3" key="1">
    <citation type="submission" date="2019-03" db="EMBL/GenBank/DDBJ databases">
        <title>Draft Genome Sequence of Desulfosporosinus fructosivorans Strain 63.6F, Isolated from Marine Sediment in the Baltic Sea.</title>
        <authorList>
            <person name="Hausmann B."/>
            <person name="Vandieken V."/>
            <person name="Pjevac P."/>
            <person name="Schreck K."/>
            <person name="Herbold C.W."/>
            <person name="Loy A."/>
        </authorList>
    </citation>
    <scope>NUCLEOTIDE SEQUENCE [LARGE SCALE GENOMIC DNA]</scope>
    <source>
        <strain evidence="2 3">63.6F</strain>
    </source>
</reference>
<evidence type="ECO:0000256" key="1">
    <source>
        <dbReference type="SAM" id="MobiDB-lite"/>
    </source>
</evidence>
<protein>
    <submittedName>
        <fullName evidence="2">Uncharacterized protein</fullName>
    </submittedName>
</protein>
<organism evidence="2 3">
    <name type="scientific">Desulfosporosinus fructosivorans</name>
    <dbReference type="NCBI Taxonomy" id="2018669"/>
    <lineage>
        <taxon>Bacteria</taxon>
        <taxon>Bacillati</taxon>
        <taxon>Bacillota</taxon>
        <taxon>Clostridia</taxon>
        <taxon>Eubacteriales</taxon>
        <taxon>Desulfitobacteriaceae</taxon>
        <taxon>Desulfosporosinus</taxon>
    </lineage>
</organism>
<sequence>MFIVLRKQSIKRTLALSILLIISGYTIANPISASASNKPLTYLYPYANNNPVEVTGLFWLESTPEMGAYPLAAWTTILSNKMVVVGIPENQGYMMGSSMIGDKLGKYIVYRIKNKLTATPPKELAPQKATSPPKDSFVYKRTVGDVTEEIKVDVGEHFKDNDSFRKFMDTVKKNLTSGDLIKETNKNSKVPAPSDKKLTLLPDEAPAPEATPEAAKAVGNTLMLGGAALMLLKLLPLLAL</sequence>
<name>A0A4Z0QZZ3_9FIRM</name>
<accession>A0A4Z0QZZ3</accession>
<comment type="caution">
    <text evidence="2">The sequence shown here is derived from an EMBL/GenBank/DDBJ whole genome shotgun (WGS) entry which is preliminary data.</text>
</comment>
<keyword evidence="3" id="KW-1185">Reference proteome</keyword>
<evidence type="ECO:0000313" key="3">
    <source>
        <dbReference type="Proteomes" id="UP000298460"/>
    </source>
</evidence>